<feature type="signal peptide" evidence="4">
    <location>
        <begin position="1"/>
        <end position="32"/>
    </location>
</feature>
<dbReference type="GO" id="GO:0055085">
    <property type="term" value="P:transmembrane transport"/>
    <property type="evidence" value="ECO:0007669"/>
    <property type="project" value="InterPro"/>
</dbReference>
<dbReference type="Pfam" id="PF03480">
    <property type="entry name" value="DctP"/>
    <property type="match status" value="1"/>
</dbReference>
<evidence type="ECO:0000313" key="6">
    <source>
        <dbReference type="Proteomes" id="UP000315364"/>
    </source>
</evidence>
<dbReference type="InterPro" id="IPR038404">
    <property type="entry name" value="TRAP_DctP_sf"/>
</dbReference>
<dbReference type="AlphaFoldDB" id="A0A5B8LPG2"/>
<evidence type="ECO:0000256" key="1">
    <source>
        <dbReference type="ARBA" id="ARBA00009023"/>
    </source>
</evidence>
<name>A0A5B8LPG2_9HYPH</name>
<feature type="chain" id="PRO_5022949708" description="C4-dicarboxylate ABC transporter substrate-binding protein" evidence="4">
    <location>
        <begin position="33"/>
        <end position="419"/>
    </location>
</feature>
<evidence type="ECO:0000256" key="4">
    <source>
        <dbReference type="SAM" id="SignalP"/>
    </source>
</evidence>
<comment type="similarity">
    <text evidence="1">Belongs to the bacterial solute-binding protein 7 family.</text>
</comment>
<dbReference type="Gene3D" id="3.40.190.170">
    <property type="entry name" value="Bacterial extracellular solute-binding protein, family 7"/>
    <property type="match status" value="1"/>
</dbReference>
<keyword evidence="6" id="KW-1185">Reference proteome</keyword>
<dbReference type="PANTHER" id="PTHR33376">
    <property type="match status" value="1"/>
</dbReference>
<evidence type="ECO:0008006" key="7">
    <source>
        <dbReference type="Google" id="ProtNLM"/>
    </source>
</evidence>
<evidence type="ECO:0000256" key="2">
    <source>
        <dbReference type="ARBA" id="ARBA00022448"/>
    </source>
</evidence>
<keyword evidence="2" id="KW-0813">Transport</keyword>
<organism evidence="5 6">
    <name type="scientific">Devosia ginsengisoli</name>
    <dbReference type="NCBI Taxonomy" id="400770"/>
    <lineage>
        <taxon>Bacteria</taxon>
        <taxon>Pseudomonadati</taxon>
        <taxon>Pseudomonadota</taxon>
        <taxon>Alphaproteobacteria</taxon>
        <taxon>Hyphomicrobiales</taxon>
        <taxon>Devosiaceae</taxon>
        <taxon>Devosia</taxon>
    </lineage>
</organism>
<accession>A0A5B8LPG2</accession>
<evidence type="ECO:0000256" key="3">
    <source>
        <dbReference type="ARBA" id="ARBA00022729"/>
    </source>
</evidence>
<protein>
    <recommendedName>
        <fullName evidence="7">C4-dicarboxylate ABC transporter substrate-binding protein</fullName>
    </recommendedName>
</protein>
<dbReference type="Proteomes" id="UP000315364">
    <property type="component" value="Chromosome"/>
</dbReference>
<dbReference type="OrthoDB" id="9799287at2"/>
<dbReference type="KEGG" id="dea:FPZ08_01275"/>
<evidence type="ECO:0000313" key="5">
    <source>
        <dbReference type="EMBL" id="QDZ09494.1"/>
    </source>
</evidence>
<sequence>MFAEFKRRSQHVLPAITTSFALLLSTTALSHAAGLPYGAAKEEFIAALADMDPVELVMQVTGSPGDENSLASEQYVAAVTEWSGGKIQGKVVYGNAILAGNTAPAVADGRITFGGVIAQYDPSNFPISAGLVDLSFVSNSSPIAGALQTWGTLMEASGTEEAIEEQRDYGVEPLFIQGGTTASGLFCSEPRNDVAKLAGVQTRAGGLIHGREVDALGASAVSLPYSEMFEGLQRGIIGCALTSITTAKVAGIIPLAPYHALAPANTGFGLTTTNMAFDIVFWEEIPLEARQLLWDLSKAYIRQTILASWKQTQVGLQDIADAGGEVLELSPDAAERLVAENDKVLEEMRSFQYFGDANAVVEGFLTASSKWEAIVAELGYTELDPGWASFGAWYEPGKVDIDPFVDRLFEEILLPNRPE</sequence>
<dbReference type="RefSeq" id="WP_146288305.1">
    <property type="nucleotide sequence ID" value="NZ_CP042304.1"/>
</dbReference>
<dbReference type="EMBL" id="CP042304">
    <property type="protein sequence ID" value="QDZ09494.1"/>
    <property type="molecule type" value="Genomic_DNA"/>
</dbReference>
<dbReference type="PANTHER" id="PTHR33376:SF7">
    <property type="entry name" value="C4-DICARBOXYLATE-BINDING PROTEIN DCTB"/>
    <property type="match status" value="1"/>
</dbReference>
<gene>
    <name evidence="5" type="ORF">FPZ08_01275</name>
</gene>
<reference evidence="5 6" key="1">
    <citation type="submission" date="2019-07" db="EMBL/GenBank/DDBJ databases">
        <title>Full genome sequence of Devosia sp. Gsoil 520.</title>
        <authorList>
            <person name="Im W.-T."/>
        </authorList>
    </citation>
    <scope>NUCLEOTIDE SEQUENCE [LARGE SCALE GENOMIC DNA]</scope>
    <source>
        <strain evidence="5 6">Gsoil 520</strain>
    </source>
</reference>
<proteinExistence type="inferred from homology"/>
<dbReference type="InterPro" id="IPR018389">
    <property type="entry name" value="DctP_fam"/>
</dbReference>
<keyword evidence="3 4" id="KW-0732">Signal</keyword>